<accession>A0A9D4QEB4</accession>
<evidence type="ECO:0000256" key="1">
    <source>
        <dbReference type="SAM" id="MobiDB-lite"/>
    </source>
</evidence>
<keyword evidence="3" id="KW-1185">Reference proteome</keyword>
<name>A0A9D4QEB4_RHISA</name>
<feature type="region of interest" description="Disordered" evidence="1">
    <location>
        <begin position="107"/>
        <end position="128"/>
    </location>
</feature>
<reference evidence="2" key="1">
    <citation type="journal article" date="2020" name="Cell">
        <title>Large-Scale Comparative Analyses of Tick Genomes Elucidate Their Genetic Diversity and Vector Capacities.</title>
        <authorList>
            <consortium name="Tick Genome and Microbiome Consortium (TIGMIC)"/>
            <person name="Jia N."/>
            <person name="Wang J."/>
            <person name="Shi W."/>
            <person name="Du L."/>
            <person name="Sun Y."/>
            <person name="Zhan W."/>
            <person name="Jiang J.F."/>
            <person name="Wang Q."/>
            <person name="Zhang B."/>
            <person name="Ji P."/>
            <person name="Bell-Sakyi L."/>
            <person name="Cui X.M."/>
            <person name="Yuan T.T."/>
            <person name="Jiang B.G."/>
            <person name="Yang W.F."/>
            <person name="Lam T.T."/>
            <person name="Chang Q.C."/>
            <person name="Ding S.J."/>
            <person name="Wang X.J."/>
            <person name="Zhu J.G."/>
            <person name="Ruan X.D."/>
            <person name="Zhao L."/>
            <person name="Wei J.T."/>
            <person name="Ye R.Z."/>
            <person name="Que T.C."/>
            <person name="Du C.H."/>
            <person name="Zhou Y.H."/>
            <person name="Cheng J.X."/>
            <person name="Dai P.F."/>
            <person name="Guo W.B."/>
            <person name="Han X.H."/>
            <person name="Huang E.J."/>
            <person name="Li L.F."/>
            <person name="Wei W."/>
            <person name="Gao Y.C."/>
            <person name="Liu J.Z."/>
            <person name="Shao H.Z."/>
            <person name="Wang X."/>
            <person name="Wang C.C."/>
            <person name="Yang T.C."/>
            <person name="Huo Q.B."/>
            <person name="Li W."/>
            <person name="Chen H.Y."/>
            <person name="Chen S.E."/>
            <person name="Zhou L.G."/>
            <person name="Ni X.B."/>
            <person name="Tian J.H."/>
            <person name="Sheng Y."/>
            <person name="Liu T."/>
            <person name="Pan Y.S."/>
            <person name="Xia L.Y."/>
            <person name="Li J."/>
            <person name="Zhao F."/>
            <person name="Cao W.C."/>
        </authorList>
    </citation>
    <scope>NUCLEOTIDE SEQUENCE</scope>
    <source>
        <strain evidence="2">Rsan-2018</strain>
    </source>
</reference>
<gene>
    <name evidence="2" type="ORF">HPB52_022742</name>
</gene>
<dbReference type="AlphaFoldDB" id="A0A9D4QEB4"/>
<feature type="region of interest" description="Disordered" evidence="1">
    <location>
        <begin position="145"/>
        <end position="195"/>
    </location>
</feature>
<comment type="caution">
    <text evidence="2">The sequence shown here is derived from an EMBL/GenBank/DDBJ whole genome shotgun (WGS) entry which is preliminary data.</text>
</comment>
<sequence length="341" mass="37088">MDKTMRLKEVLQSAVEQTLKRFLKVSADTDGPLLRGGEGARDTVDGLVGARVVNGNLRTQQQCGILKLFQSTDCPQRIGMLYQMYRLGIQISQVTESPAYNPRQPVLSAVVPAPDDPPDDVQDPTPEVAAPDDVAAAIDQSATRCVSSTPLADGPSGMPAIRPSSLTSPAHDTSLTSPSTLATLPPDLEADTDNLSPALRPSLAEVSPSTVPEHDLSPSSKLCASCQQRPASPLTATAADVRAPYQLRPHLQDAVRAPLPDPLGPLPRRLSRASHRDHHGLRLSQVNRTPLHRPRYPPKTRHFQSRPLMLTILEATPPRGRSLLWTWPALHFIYHRGLPLQ</sequence>
<feature type="compositionally biased region" description="Low complexity" evidence="1">
    <location>
        <begin position="173"/>
        <end position="186"/>
    </location>
</feature>
<reference evidence="2" key="2">
    <citation type="submission" date="2021-09" db="EMBL/GenBank/DDBJ databases">
        <authorList>
            <person name="Jia N."/>
            <person name="Wang J."/>
            <person name="Shi W."/>
            <person name="Du L."/>
            <person name="Sun Y."/>
            <person name="Zhan W."/>
            <person name="Jiang J."/>
            <person name="Wang Q."/>
            <person name="Zhang B."/>
            <person name="Ji P."/>
            <person name="Sakyi L.B."/>
            <person name="Cui X."/>
            <person name="Yuan T."/>
            <person name="Jiang B."/>
            <person name="Yang W."/>
            <person name="Lam T.T.-Y."/>
            <person name="Chang Q."/>
            <person name="Ding S."/>
            <person name="Wang X."/>
            <person name="Zhu J."/>
            <person name="Ruan X."/>
            <person name="Zhao L."/>
            <person name="Wei J."/>
            <person name="Que T."/>
            <person name="Du C."/>
            <person name="Cheng J."/>
            <person name="Dai P."/>
            <person name="Han X."/>
            <person name="Huang E."/>
            <person name="Gao Y."/>
            <person name="Liu J."/>
            <person name="Shao H."/>
            <person name="Ye R."/>
            <person name="Li L."/>
            <person name="Wei W."/>
            <person name="Wang X."/>
            <person name="Wang C."/>
            <person name="Huo Q."/>
            <person name="Li W."/>
            <person name="Guo W."/>
            <person name="Chen H."/>
            <person name="Chen S."/>
            <person name="Zhou L."/>
            <person name="Zhou L."/>
            <person name="Ni X."/>
            <person name="Tian J."/>
            <person name="Zhou Y."/>
            <person name="Sheng Y."/>
            <person name="Liu T."/>
            <person name="Pan Y."/>
            <person name="Xia L."/>
            <person name="Li J."/>
            <person name="Zhao F."/>
            <person name="Cao W."/>
        </authorList>
    </citation>
    <scope>NUCLEOTIDE SEQUENCE</scope>
    <source>
        <strain evidence="2">Rsan-2018</strain>
        <tissue evidence="2">Larvae</tissue>
    </source>
</reference>
<proteinExistence type="predicted"/>
<evidence type="ECO:0000313" key="3">
    <source>
        <dbReference type="Proteomes" id="UP000821837"/>
    </source>
</evidence>
<evidence type="ECO:0000313" key="2">
    <source>
        <dbReference type="EMBL" id="KAH7973183.1"/>
    </source>
</evidence>
<dbReference type="Proteomes" id="UP000821837">
    <property type="component" value="Chromosome 11"/>
</dbReference>
<dbReference type="EMBL" id="JABSTV010001247">
    <property type="protein sequence ID" value="KAH7973183.1"/>
    <property type="molecule type" value="Genomic_DNA"/>
</dbReference>
<protein>
    <submittedName>
        <fullName evidence="2">Uncharacterized protein</fullName>
    </submittedName>
</protein>
<organism evidence="2 3">
    <name type="scientific">Rhipicephalus sanguineus</name>
    <name type="common">Brown dog tick</name>
    <name type="synonym">Ixodes sanguineus</name>
    <dbReference type="NCBI Taxonomy" id="34632"/>
    <lineage>
        <taxon>Eukaryota</taxon>
        <taxon>Metazoa</taxon>
        <taxon>Ecdysozoa</taxon>
        <taxon>Arthropoda</taxon>
        <taxon>Chelicerata</taxon>
        <taxon>Arachnida</taxon>
        <taxon>Acari</taxon>
        <taxon>Parasitiformes</taxon>
        <taxon>Ixodida</taxon>
        <taxon>Ixodoidea</taxon>
        <taxon>Ixodidae</taxon>
        <taxon>Rhipicephalinae</taxon>
        <taxon>Rhipicephalus</taxon>
        <taxon>Rhipicephalus</taxon>
    </lineage>
</organism>